<comment type="caution">
    <text evidence="5">The sequence shown here is derived from an EMBL/GenBank/DDBJ whole genome shotgun (WGS) entry which is preliminary data.</text>
</comment>
<sequence>MRSRGSGTNALRAVLSAVFAASLGVLFTQPLPAHSFTSYANDFVDPTYILAKKFGNTTTEAQSTIVQWAQTLAAQGPWSVMNKTVTPPTGNKHDYMSWAPYSWPDCSKVGNTTELTPEQIWTTCPYYTRDGLFNPDGRLINDVGEFGDLADAVLYNAIAWVLDGDAQYSANVARFVRTWFIDPDTAMNPNLDYAQMARGPNGQVGQHTGVLDLKCMAKLVSGVLILREGKAAEWTSDLDTQLTNWTTSYINWLTTAKIALEEESATNNHGTFYYNQLAALQVLVGDKDGAKQTVEKYFTTQYKWQIAGNGDQPLETARTRPYHYRAYNLAAMITNAKIGAYVGYDAWNLTTTNGTTIQSALDYAITKPAGKETASELWPNVVAVGAVYGDPDGHYAQWMRQNAGTTYPADAQFLWNQPFSDSGLVKAAASGSKSGSATNNGSTGMVAPDDNGAAALGGPWSVLAAAAAVAASTLLLS</sequence>
<reference evidence="5" key="1">
    <citation type="submission" date="2022-11" db="EMBL/GenBank/DDBJ databases">
        <title>Genome Sequence of Cubamyces cubensis.</title>
        <authorList>
            <person name="Buettner E."/>
        </authorList>
    </citation>
    <scope>NUCLEOTIDE SEQUENCE</scope>
    <source>
        <strain evidence="5">MPL-01</strain>
    </source>
</reference>
<keyword evidence="6" id="KW-1185">Reference proteome</keyword>
<dbReference type="Gene3D" id="1.50.10.100">
    <property type="entry name" value="Chondroitin AC/alginate lyase"/>
    <property type="match status" value="1"/>
</dbReference>
<organism evidence="5 6">
    <name type="scientific">Trametes cubensis</name>
    <dbReference type="NCBI Taxonomy" id="1111947"/>
    <lineage>
        <taxon>Eukaryota</taxon>
        <taxon>Fungi</taxon>
        <taxon>Dikarya</taxon>
        <taxon>Basidiomycota</taxon>
        <taxon>Agaricomycotina</taxon>
        <taxon>Agaricomycetes</taxon>
        <taxon>Polyporales</taxon>
        <taxon>Polyporaceae</taxon>
        <taxon>Trametes</taxon>
    </lineage>
</organism>
<dbReference type="EMBL" id="JAPEVG010000072">
    <property type="protein sequence ID" value="KAJ8487845.1"/>
    <property type="molecule type" value="Genomic_DNA"/>
</dbReference>
<dbReference type="GO" id="GO:0016829">
    <property type="term" value="F:lyase activity"/>
    <property type="evidence" value="ECO:0007669"/>
    <property type="project" value="UniProtKB-KW"/>
</dbReference>
<dbReference type="InterPro" id="IPR008929">
    <property type="entry name" value="Chondroitin_lyas"/>
</dbReference>
<name>A0AAD7TZA7_9APHY</name>
<evidence type="ECO:0000313" key="5">
    <source>
        <dbReference type="EMBL" id="KAJ8487845.1"/>
    </source>
</evidence>
<evidence type="ECO:0000259" key="4">
    <source>
        <dbReference type="Pfam" id="PF05426"/>
    </source>
</evidence>
<keyword evidence="1 3" id="KW-0732">Signal</keyword>
<accession>A0AAD7TZA7</accession>
<feature type="signal peptide" evidence="3">
    <location>
        <begin position="1"/>
        <end position="28"/>
    </location>
</feature>
<protein>
    <recommendedName>
        <fullName evidence="4">Alginate lyase domain-containing protein</fullName>
    </recommendedName>
</protein>
<keyword evidence="2" id="KW-0456">Lyase</keyword>
<feature type="chain" id="PRO_5042190231" description="Alginate lyase domain-containing protein" evidence="3">
    <location>
        <begin position="29"/>
        <end position="477"/>
    </location>
</feature>
<gene>
    <name evidence="5" type="ORF">ONZ51_g3936</name>
</gene>
<evidence type="ECO:0000256" key="2">
    <source>
        <dbReference type="ARBA" id="ARBA00023239"/>
    </source>
</evidence>
<dbReference type="AlphaFoldDB" id="A0AAD7TZA7"/>
<dbReference type="Proteomes" id="UP001215151">
    <property type="component" value="Unassembled WGS sequence"/>
</dbReference>
<dbReference type="GO" id="GO:0042597">
    <property type="term" value="C:periplasmic space"/>
    <property type="evidence" value="ECO:0007669"/>
    <property type="project" value="InterPro"/>
</dbReference>
<proteinExistence type="predicted"/>
<evidence type="ECO:0000256" key="1">
    <source>
        <dbReference type="ARBA" id="ARBA00022729"/>
    </source>
</evidence>
<dbReference type="InterPro" id="IPR008397">
    <property type="entry name" value="Alginate_lyase_dom"/>
</dbReference>
<dbReference type="SUPFAM" id="SSF48230">
    <property type="entry name" value="Chondroitin AC/alginate lyase"/>
    <property type="match status" value="1"/>
</dbReference>
<dbReference type="Pfam" id="PF05426">
    <property type="entry name" value="Alginate_lyase"/>
    <property type="match status" value="1"/>
</dbReference>
<evidence type="ECO:0000313" key="6">
    <source>
        <dbReference type="Proteomes" id="UP001215151"/>
    </source>
</evidence>
<feature type="domain" description="Alginate lyase" evidence="4">
    <location>
        <begin position="79"/>
        <end position="369"/>
    </location>
</feature>
<evidence type="ECO:0000256" key="3">
    <source>
        <dbReference type="SAM" id="SignalP"/>
    </source>
</evidence>